<keyword evidence="3 8" id="KW-0436">Ligase</keyword>
<feature type="binding site" evidence="8">
    <location>
        <position position="176"/>
    </location>
    <ligand>
        <name>ATP</name>
        <dbReference type="ChEBI" id="CHEBI:30616"/>
    </ligand>
</feature>
<dbReference type="KEGG" id="fuv:JR347_05890"/>
<feature type="binding site" evidence="8">
    <location>
        <position position="153"/>
    </location>
    <ligand>
        <name>(R)-pantoate</name>
        <dbReference type="ChEBI" id="CHEBI:15980"/>
    </ligand>
</feature>
<evidence type="ECO:0000256" key="4">
    <source>
        <dbReference type="ARBA" id="ARBA00022655"/>
    </source>
</evidence>
<evidence type="ECO:0000256" key="7">
    <source>
        <dbReference type="ARBA" id="ARBA00048258"/>
    </source>
</evidence>
<dbReference type="CDD" id="cd00560">
    <property type="entry name" value="PanC"/>
    <property type="match status" value="1"/>
</dbReference>
<dbReference type="GO" id="GO:0004592">
    <property type="term" value="F:pantoate-beta-alanine ligase activity"/>
    <property type="evidence" value="ECO:0007669"/>
    <property type="project" value="UniProtKB-UniRule"/>
</dbReference>
<comment type="function">
    <text evidence="8">Catalyzes the condensation of pantoate with beta-alanine in an ATP-dependent reaction via a pantoyl-adenylate intermediate.</text>
</comment>
<feature type="active site" description="Proton donor" evidence="8">
    <location>
        <position position="37"/>
    </location>
</feature>
<dbReference type="InterPro" id="IPR014729">
    <property type="entry name" value="Rossmann-like_a/b/a_fold"/>
</dbReference>
<dbReference type="InterPro" id="IPR003721">
    <property type="entry name" value="Pantoate_ligase"/>
</dbReference>
<dbReference type="PANTHER" id="PTHR21299">
    <property type="entry name" value="CYTIDYLATE KINASE/PANTOATE-BETA-ALANINE LIGASE"/>
    <property type="match status" value="1"/>
</dbReference>
<dbReference type="NCBIfam" id="TIGR00125">
    <property type="entry name" value="cyt_tran_rel"/>
    <property type="match status" value="1"/>
</dbReference>
<evidence type="ECO:0000256" key="3">
    <source>
        <dbReference type="ARBA" id="ARBA00022598"/>
    </source>
</evidence>
<dbReference type="HAMAP" id="MF_00158">
    <property type="entry name" value="PanC"/>
    <property type="match status" value="1"/>
</dbReference>
<dbReference type="GO" id="GO:0005524">
    <property type="term" value="F:ATP binding"/>
    <property type="evidence" value="ECO:0007669"/>
    <property type="project" value="UniProtKB-KW"/>
</dbReference>
<accession>A0A974WHF8</accession>
<sequence length="279" mass="31439">MKVFSKISELQHYVLEQKFLRKSIGFVPTMGALHSGHSELLKRAREQSDVVVCSIFVNPAQFNNQEDLTNYPRTAERDIELLKSVGCDALFMPHADEVYRESTLLKFNFGELESVMEGVHRPGHFNGVALIVSKLFHLVNPDFAYFGQKDLQQLTIIKQLVKDLSFPVQIVSVPTVREESGLAKSSRNERLSEDGKNVAAQINKRLKELENQILEGSDFDECRPESIDFLNGKGIEVEYLELVDSETMKAVPNKLNGKSVALCIAAIVEGVRLIDNRIF</sequence>
<dbReference type="EMBL" id="CP070608">
    <property type="protein sequence ID" value="QSE98609.1"/>
    <property type="molecule type" value="Genomic_DNA"/>
</dbReference>
<comment type="miscellaneous">
    <text evidence="8">The reaction proceeds by a bi uni uni bi ping pong mechanism.</text>
</comment>
<comment type="subcellular location">
    <subcellularLocation>
        <location evidence="8">Cytoplasm</location>
    </subcellularLocation>
</comment>
<dbReference type="Pfam" id="PF02569">
    <property type="entry name" value="Pantoate_ligase"/>
    <property type="match status" value="1"/>
</dbReference>
<evidence type="ECO:0000256" key="1">
    <source>
        <dbReference type="ARBA" id="ARBA00004990"/>
    </source>
</evidence>
<keyword evidence="4 8" id="KW-0566">Pantothenate biosynthesis</keyword>
<evidence type="ECO:0000256" key="8">
    <source>
        <dbReference type="HAMAP-Rule" id="MF_00158"/>
    </source>
</evidence>
<dbReference type="SUPFAM" id="SSF52374">
    <property type="entry name" value="Nucleotidylyl transferase"/>
    <property type="match status" value="1"/>
</dbReference>
<evidence type="ECO:0000313" key="10">
    <source>
        <dbReference type="Proteomes" id="UP000662783"/>
    </source>
</evidence>
<organism evidence="9 10">
    <name type="scientific">Fulvivirga lutea</name>
    <dbReference type="NCBI Taxonomy" id="2810512"/>
    <lineage>
        <taxon>Bacteria</taxon>
        <taxon>Pseudomonadati</taxon>
        <taxon>Bacteroidota</taxon>
        <taxon>Cytophagia</taxon>
        <taxon>Cytophagales</taxon>
        <taxon>Fulvivirgaceae</taxon>
        <taxon>Fulvivirga</taxon>
    </lineage>
</organism>
<dbReference type="InterPro" id="IPR004821">
    <property type="entry name" value="Cyt_trans-like"/>
</dbReference>
<dbReference type="PANTHER" id="PTHR21299:SF1">
    <property type="entry name" value="PANTOATE--BETA-ALANINE LIGASE"/>
    <property type="match status" value="1"/>
</dbReference>
<dbReference type="GO" id="GO:0015940">
    <property type="term" value="P:pantothenate biosynthetic process"/>
    <property type="evidence" value="ECO:0007669"/>
    <property type="project" value="UniProtKB-UniRule"/>
</dbReference>
<dbReference type="Gene3D" id="3.40.50.620">
    <property type="entry name" value="HUPs"/>
    <property type="match status" value="1"/>
</dbReference>
<feature type="binding site" evidence="8">
    <location>
        <position position="61"/>
    </location>
    <ligand>
        <name>(R)-pantoate</name>
        <dbReference type="ChEBI" id="CHEBI:15980"/>
    </ligand>
</feature>
<keyword evidence="5 8" id="KW-0547">Nucleotide-binding</keyword>
<dbReference type="Gene3D" id="3.30.1300.10">
    <property type="entry name" value="Pantoate-beta-alanine ligase, C-terminal domain"/>
    <property type="match status" value="1"/>
</dbReference>
<comment type="catalytic activity">
    <reaction evidence="7 8">
        <text>(R)-pantoate + beta-alanine + ATP = (R)-pantothenate + AMP + diphosphate + H(+)</text>
        <dbReference type="Rhea" id="RHEA:10912"/>
        <dbReference type="ChEBI" id="CHEBI:15378"/>
        <dbReference type="ChEBI" id="CHEBI:15980"/>
        <dbReference type="ChEBI" id="CHEBI:29032"/>
        <dbReference type="ChEBI" id="CHEBI:30616"/>
        <dbReference type="ChEBI" id="CHEBI:33019"/>
        <dbReference type="ChEBI" id="CHEBI:57966"/>
        <dbReference type="ChEBI" id="CHEBI:456215"/>
        <dbReference type="EC" id="6.3.2.1"/>
    </reaction>
</comment>
<reference evidence="9" key="1">
    <citation type="submission" date="2021-02" db="EMBL/GenBank/DDBJ databases">
        <title>Fulvivirga sp. S481 isolated from sea water.</title>
        <authorList>
            <person name="Bae S.S."/>
            <person name="Baek K."/>
        </authorList>
    </citation>
    <scope>NUCLEOTIDE SEQUENCE</scope>
    <source>
        <strain evidence="9">S481</strain>
    </source>
</reference>
<evidence type="ECO:0000256" key="6">
    <source>
        <dbReference type="ARBA" id="ARBA00022840"/>
    </source>
</evidence>
<gene>
    <name evidence="8" type="primary">panC</name>
    <name evidence="9" type="ORF">JR347_05890</name>
</gene>
<evidence type="ECO:0000313" key="9">
    <source>
        <dbReference type="EMBL" id="QSE98609.1"/>
    </source>
</evidence>
<comment type="pathway">
    <text evidence="1 8">Cofactor biosynthesis; (R)-pantothenate biosynthesis; (R)-pantothenate from (R)-pantoate and beta-alanine: step 1/1.</text>
</comment>
<dbReference type="Proteomes" id="UP000662783">
    <property type="component" value="Chromosome"/>
</dbReference>
<keyword evidence="8" id="KW-0963">Cytoplasm</keyword>
<dbReference type="NCBIfam" id="TIGR00018">
    <property type="entry name" value="panC"/>
    <property type="match status" value="1"/>
</dbReference>
<dbReference type="GO" id="GO:0005829">
    <property type="term" value="C:cytosol"/>
    <property type="evidence" value="ECO:0007669"/>
    <property type="project" value="TreeGrafter"/>
</dbReference>
<evidence type="ECO:0000256" key="5">
    <source>
        <dbReference type="ARBA" id="ARBA00022741"/>
    </source>
</evidence>
<keyword evidence="6 8" id="KW-0067">ATP-binding</keyword>
<dbReference type="RefSeq" id="WP_205723123.1">
    <property type="nucleotide sequence ID" value="NZ_CP070608.1"/>
</dbReference>
<feature type="binding site" evidence="8">
    <location>
        <position position="61"/>
    </location>
    <ligand>
        <name>beta-alanine</name>
        <dbReference type="ChEBI" id="CHEBI:57966"/>
    </ligand>
</feature>
<comment type="similarity">
    <text evidence="2 8">Belongs to the pantothenate synthetase family.</text>
</comment>
<proteinExistence type="inferred from homology"/>
<feature type="binding site" evidence="8">
    <location>
        <begin position="30"/>
        <end position="37"/>
    </location>
    <ligand>
        <name>ATP</name>
        <dbReference type="ChEBI" id="CHEBI:30616"/>
    </ligand>
</feature>
<name>A0A974WHF8_9BACT</name>
<comment type="subunit">
    <text evidence="8">Homodimer.</text>
</comment>
<dbReference type="InterPro" id="IPR042176">
    <property type="entry name" value="Pantoate_ligase_C"/>
</dbReference>
<evidence type="ECO:0000256" key="2">
    <source>
        <dbReference type="ARBA" id="ARBA00009256"/>
    </source>
</evidence>
<dbReference type="AlphaFoldDB" id="A0A974WHF8"/>
<feature type="binding site" evidence="8">
    <location>
        <begin position="147"/>
        <end position="150"/>
    </location>
    <ligand>
        <name>ATP</name>
        <dbReference type="ChEBI" id="CHEBI:30616"/>
    </ligand>
</feature>
<feature type="binding site" evidence="8">
    <location>
        <begin position="184"/>
        <end position="187"/>
    </location>
    <ligand>
        <name>ATP</name>
        <dbReference type="ChEBI" id="CHEBI:30616"/>
    </ligand>
</feature>
<protein>
    <recommendedName>
        <fullName evidence="8">Pantothenate synthetase</fullName>
        <shortName evidence="8">PS</shortName>
        <ecNumber evidence="8">6.3.2.1</ecNumber>
    </recommendedName>
    <alternativeName>
        <fullName evidence="8">Pantoate--beta-alanine ligase</fullName>
    </alternativeName>
    <alternativeName>
        <fullName evidence="8">Pantoate-activating enzyme</fullName>
    </alternativeName>
</protein>
<keyword evidence="10" id="KW-1185">Reference proteome</keyword>
<dbReference type="FunFam" id="3.40.50.620:FF:000013">
    <property type="entry name" value="Pantothenate synthetase"/>
    <property type="match status" value="1"/>
</dbReference>
<dbReference type="EC" id="6.3.2.1" evidence="8"/>